<proteinExistence type="predicted"/>
<gene>
    <name evidence="2" type="ORF">B1A_03282</name>
</gene>
<comment type="caution">
    <text evidence="2">The sequence shown here is derived from an EMBL/GenBank/DDBJ whole genome shotgun (WGS) entry which is preliminary data.</text>
</comment>
<dbReference type="Pfam" id="PF13026">
    <property type="entry name" value="DUF3887"/>
    <property type="match status" value="1"/>
</dbReference>
<accession>T1C406</accession>
<protein>
    <recommendedName>
        <fullName evidence="1">DUF3887 domain-containing protein</fullName>
    </recommendedName>
</protein>
<feature type="domain" description="DUF3887" evidence="1">
    <location>
        <begin position="47"/>
        <end position="135"/>
    </location>
</feature>
<evidence type="ECO:0000313" key="2">
    <source>
        <dbReference type="EMBL" id="EQD76727.1"/>
    </source>
</evidence>
<dbReference type="AlphaFoldDB" id="T1C406"/>
<sequence>MTASTDLKHFGRTSAALVLLLCAACMAAPGARAADSADGAQCRALAQHMLNALVRGDSKAAAHAFDTDMRTALPPAKLSELWGEVQSNFGKYKAQSSARILKVNGINVVITPMQFTKTALDAQVACNARGQIAGFFLRPDST</sequence>
<reference evidence="2" key="2">
    <citation type="journal article" date="2014" name="ISME J.">
        <title>Microbial stratification in low pH oxic and suboxic macroscopic growths along an acid mine drainage.</title>
        <authorList>
            <person name="Mendez-Garcia C."/>
            <person name="Mesa V."/>
            <person name="Sprenger R.R."/>
            <person name="Richter M."/>
            <person name="Diez M.S."/>
            <person name="Solano J."/>
            <person name="Bargiela R."/>
            <person name="Golyshina O.V."/>
            <person name="Manteca A."/>
            <person name="Ramos J.L."/>
            <person name="Gallego J.R."/>
            <person name="Llorente I."/>
            <person name="Martins Dos Santos V.A."/>
            <person name="Jensen O.N."/>
            <person name="Pelaez A.I."/>
            <person name="Sanchez J."/>
            <person name="Ferrer M."/>
        </authorList>
    </citation>
    <scope>NUCLEOTIDE SEQUENCE</scope>
</reference>
<dbReference type="EMBL" id="AUZX01002415">
    <property type="protein sequence ID" value="EQD76727.1"/>
    <property type="molecule type" value="Genomic_DNA"/>
</dbReference>
<reference evidence="2" key="1">
    <citation type="submission" date="2013-08" db="EMBL/GenBank/DDBJ databases">
        <authorList>
            <person name="Mendez C."/>
            <person name="Richter M."/>
            <person name="Ferrer M."/>
            <person name="Sanchez J."/>
        </authorList>
    </citation>
    <scope>NUCLEOTIDE SEQUENCE</scope>
</reference>
<dbReference type="InterPro" id="IPR024981">
    <property type="entry name" value="DUF3887"/>
</dbReference>
<organism evidence="2">
    <name type="scientific">mine drainage metagenome</name>
    <dbReference type="NCBI Taxonomy" id="410659"/>
    <lineage>
        <taxon>unclassified sequences</taxon>
        <taxon>metagenomes</taxon>
        <taxon>ecological metagenomes</taxon>
    </lineage>
</organism>
<dbReference type="Gene3D" id="3.10.450.590">
    <property type="match status" value="1"/>
</dbReference>
<name>T1C406_9ZZZZ</name>
<evidence type="ECO:0000259" key="1">
    <source>
        <dbReference type="Pfam" id="PF13026"/>
    </source>
</evidence>